<evidence type="ECO:0000313" key="6">
    <source>
        <dbReference type="EMBL" id="QYX82689.1"/>
    </source>
</evidence>
<proteinExistence type="inferred from homology"/>
<evidence type="ECO:0000256" key="4">
    <source>
        <dbReference type="RuleBase" id="RU003704"/>
    </source>
</evidence>
<dbReference type="EMBL" id="CP080647">
    <property type="protein sequence ID" value="QYX82689.1"/>
    <property type="molecule type" value="Genomic_DNA"/>
</dbReference>
<dbReference type="InterPro" id="IPR002173">
    <property type="entry name" value="Carboh/pur_kinase_PfkB_CS"/>
</dbReference>
<dbReference type="Proteomes" id="UP000827138">
    <property type="component" value="Chromosome"/>
</dbReference>
<evidence type="ECO:0000256" key="1">
    <source>
        <dbReference type="ARBA" id="ARBA00010688"/>
    </source>
</evidence>
<gene>
    <name evidence="6" type="ORF">K1J60_01570</name>
</gene>
<dbReference type="PRINTS" id="PR00990">
    <property type="entry name" value="RIBOKINASE"/>
</dbReference>
<dbReference type="PROSITE" id="PS00584">
    <property type="entry name" value="PFKB_KINASES_2"/>
    <property type="match status" value="1"/>
</dbReference>
<evidence type="ECO:0000313" key="7">
    <source>
        <dbReference type="Proteomes" id="UP000827138"/>
    </source>
</evidence>
<dbReference type="InterPro" id="IPR002139">
    <property type="entry name" value="Ribo/fructo_kinase"/>
</dbReference>
<dbReference type="InterPro" id="IPR029056">
    <property type="entry name" value="Ribokinase-like"/>
</dbReference>
<dbReference type="InterPro" id="IPR052562">
    <property type="entry name" value="Ketohexokinase-related"/>
</dbReference>
<feature type="domain" description="Carbohydrate kinase PfkB" evidence="5">
    <location>
        <begin position="18"/>
        <end position="301"/>
    </location>
</feature>
<keyword evidence="2 4" id="KW-0808">Transferase</keyword>
<name>A0ABX8Y3L2_9ACTN</name>
<reference evidence="6 7" key="1">
    <citation type="submission" date="2021-08" db="EMBL/GenBank/DDBJ databases">
        <authorList>
            <person name="Ping M."/>
        </authorList>
    </citation>
    <scope>NUCLEOTIDE SEQUENCE [LARGE SCALE GENOMIC DNA]</scope>
    <source>
        <strain evidence="6 7">MG28</strain>
    </source>
</reference>
<keyword evidence="3 4" id="KW-0418">Kinase</keyword>
<organism evidence="6 7">
    <name type="scientific">Streptomyces akebiae</name>
    <dbReference type="NCBI Taxonomy" id="2865673"/>
    <lineage>
        <taxon>Bacteria</taxon>
        <taxon>Bacillati</taxon>
        <taxon>Actinomycetota</taxon>
        <taxon>Actinomycetes</taxon>
        <taxon>Kitasatosporales</taxon>
        <taxon>Streptomycetaceae</taxon>
        <taxon>Streptomyces</taxon>
    </lineage>
</organism>
<dbReference type="GO" id="GO:0016301">
    <property type="term" value="F:kinase activity"/>
    <property type="evidence" value="ECO:0007669"/>
    <property type="project" value="UniProtKB-KW"/>
</dbReference>
<sequence length="307" mass="30994">MESGGGAADGRRRPRGLFVGLCTVDVVQLVDRVPGPNEKLTAREQLVAAGGPAANAAVAFAHLGGTATLLTGIGRHPLGAAVAADLDRLGVTVVDLAADSVEPPAVSSVLVTASSGDRAVASTNARGRRLDPPDDLDAWVAASDIVEFDGHHMELAVAAATRARAAGRRTVLDGGSWKAGTDRLLPSIDVAVVSEDFRPPGRDTPGCGPTDALRFLRDHGVVWSAVSRGGRPLVWAGPDGGGTVEVPVVEVADTLGAGDVLHGALAHGLAGQDGLTSHGFVGALRGAAAVASRACASFGTRAWMRGG</sequence>
<keyword evidence="7" id="KW-1185">Reference proteome</keyword>
<dbReference type="PANTHER" id="PTHR42774">
    <property type="entry name" value="PHOSPHOTRANSFERASE SYSTEM TRANSPORT PROTEIN"/>
    <property type="match status" value="1"/>
</dbReference>
<dbReference type="Gene3D" id="3.40.1190.20">
    <property type="match status" value="1"/>
</dbReference>
<accession>A0ABX8Y3L2</accession>
<evidence type="ECO:0000259" key="5">
    <source>
        <dbReference type="Pfam" id="PF00294"/>
    </source>
</evidence>
<protein>
    <submittedName>
        <fullName evidence="6">Sugar kinase</fullName>
    </submittedName>
</protein>
<evidence type="ECO:0000256" key="2">
    <source>
        <dbReference type="ARBA" id="ARBA00022679"/>
    </source>
</evidence>
<comment type="similarity">
    <text evidence="1 4">Belongs to the carbohydrate kinase PfkB family.</text>
</comment>
<dbReference type="PANTHER" id="PTHR42774:SF3">
    <property type="entry name" value="KETOHEXOKINASE"/>
    <property type="match status" value="1"/>
</dbReference>
<dbReference type="Pfam" id="PF00294">
    <property type="entry name" value="PfkB"/>
    <property type="match status" value="1"/>
</dbReference>
<dbReference type="InterPro" id="IPR011611">
    <property type="entry name" value="PfkB_dom"/>
</dbReference>
<dbReference type="SUPFAM" id="SSF53613">
    <property type="entry name" value="Ribokinase-like"/>
    <property type="match status" value="1"/>
</dbReference>
<evidence type="ECO:0000256" key="3">
    <source>
        <dbReference type="ARBA" id="ARBA00022777"/>
    </source>
</evidence>